<dbReference type="InterPro" id="IPR024973">
    <property type="entry name" value="ESPR"/>
</dbReference>
<dbReference type="Gene3D" id="2.160.20.10">
    <property type="entry name" value="Single-stranded right-handed beta-helix, Pectin lyase-like"/>
    <property type="match status" value="1"/>
</dbReference>
<dbReference type="NCBIfam" id="TIGR01901">
    <property type="entry name" value="adhes_NPXG"/>
    <property type="match status" value="1"/>
</dbReference>
<dbReference type="SUPFAM" id="SSF51126">
    <property type="entry name" value="Pectin lyase-like"/>
    <property type="match status" value="1"/>
</dbReference>
<evidence type="ECO:0000313" key="3">
    <source>
        <dbReference type="Proteomes" id="UP001216828"/>
    </source>
</evidence>
<dbReference type="EMBL" id="CP082270">
    <property type="protein sequence ID" value="WDM63625.1"/>
    <property type="molecule type" value="Genomic_DNA"/>
</dbReference>
<dbReference type="Pfam" id="PF13018">
    <property type="entry name" value="ESPR"/>
    <property type="match status" value="1"/>
</dbReference>
<keyword evidence="3" id="KW-1185">Reference proteome</keyword>
<dbReference type="PANTHER" id="PTHR12338">
    <property type="entry name" value="AUTOTRANSPORTER"/>
    <property type="match status" value="1"/>
</dbReference>
<sequence>MNRIYRLVFNPSLGQVQVAAELARGPRRCVPERSRTPLWLAPLTAALLLTGSLQATAQTLPQNGSIVAGSGTINVNGSTMTVTQFTQSALFQWSSFNIGSSNTVRFDQAAGSRSTAINLVTGSSASIISGQLLSNGQVFLLNPAGITFTGTASVNVGGLLASTLTPGAQGIPLDGGGLPPSFELGGAGAGAAVSNLGGTLTATAGGISLVGGSVFNNGYIAAPLGNIDLVAAGAVTAVTGVSSAGMPSLAFVTTAASGIAGTGISNVGTLSARNISMTALMGPGLSATGINAGGTIIANAIDASDGSLTIRSSAPVAINNAIVTATAMSTVGSAVMGGPVAVQMTGGSIDATTVNLNGGINGDVVLSGSIKADSIGIDANNITQTAGSLEGALQLDTQGRVTLGQASNAISRVGGHVGTDLTLATSTSLANSGALSVGGNTTLDAATGNITLTHAGNSFGNRVSAKGADVSLVGIGALNLGDIDARSLDAQGGSLGLSGTITTSGDQAYRSAVTLQGNATLQGGTILFDGTVDGSYQLGVDASGMATFSGAIGGSTALQGLNVSAGSGARLFGDVSTLGTLGFSGPVRVYGERSLTSLIGSLTLGGTVDGDGGGLNLSARQLTIGGEVGGAGVVGRLHGRADTIVLGSRLTSTGDILLQGNVVLDGNTQLISTGGGALTTDGISSNTAGGYNLALTTGGQIQVNGNINAADVSITGLLFNGRGIVSKRNLSIDSAISLVQAGSYQVDGRAWFRSAGNINLIDAGNRFGGEVALAGRSAQLRAGDLLLGNSTLTENLRLDLTGGLQQAAGSMLDVGGTTHIDAGGAVNLDRTDGMGRPVNRFGDTVSLKGRGSYISAAGTLAFSDFDVDSLIATADVVQLPASGRSIGLQYFQGDVALTRDSVLDSQLGQISFRGRIDGGYALTLTSGLNVVFAGDVGGNQALASLDSRGAGPLQLGGNITADGAIRLGNVNLVANTPRVFSIRSNNGNLLAGRIDGSSDGRSSLALNAHGALELQSGAGTTPGAGLANLELKGSSVIAQALRTSGRLGVSSGTGFTQGGTLTVGGDASFSAGSGGDLMLDTTANTFAGKVALSGNQVRIRAQPGLALDGVTAAALDASSTGALSLANANVAGAAIVDGTSLLFDQVSIGGALLATASAGDIRQGSGSVAIGNNSQLTASTDIGLGGTGNQLGSALQVQGRDITLSSSTALDLQNLQATRDVLLSGNGVRFGATSVQGTLQVNSAAAITQSDALQVTGNSRFQAGSDISLDQAGNRFDGSVALQGGNIAITARDGLLLDSVSARGNLDARAGLGGVSQQAALEVGGRSDVRTQGAIALDRADNRFTGAVGLDGNGVDLRTAGDLQVDRLNNGGPSDVRLHAGGGLQLPAIDAGAGNLTLLADGGALQANALLAGNNVSVFGRDGVRLGADLRSSGSLTLASSNADIVQVAVPNGVGGSVQSVGAVQVDAGSGRIALGNAGNRFGGALNLSGGDINVTGDTLLLGNVAASGQLSLASAGDIRQQGAAQVGGTTRLSAGGDIDLQAAGNRFGDAVAVQGRQVALASTDPLQLHGVTADSLIARSGGHLSLGAAGIAGNATIEGASLLLDGASIGGTLLATAHAGAIRQGSGSLAIGNNSQLTASTDIVLGGTGNQLGSALQVQGRDITLSSSTALDIQQLQAARDAVLVGNGVRLGATSVQGTLQVNSAAAITQSDALQVTGNSRFQAGSDISLDQAGNRFDGSVALQGGNIAITTGDGLLLDSVSASGNLDARAGLGGVSQQAALQVGGRSDVRTQGAIALDRADNRFTGAVGLDGNGVDLRTAGDLQVDRLNNGGPSDVRLHAGGGLQLPAIDAGAGNLTLLADGGALQANALLAGNNVSVFGRDGVRLGADLRSSGSLTLASSNADIVQVAVPNGVGGSVQSVGAVQVDAGSGRIALGNAGNRFGGALNLSGGDINVTGDTLLLGNVAASGQLSLASAGDIRQQGAAQVGGTTRLSAGGDIDLQAGGNRFGDALEVQGRQVALASDGPLHLQGVTANSLVTRSAQRLTLSAADVTGNVVLQSQQLHFGTTRVGGNLQAVGSNGIDQDGTLRVDGSTDLRSNASIALGLAGNDLRGAVSLAGAGIDLTSAGDLRIGSLDSHSAAVRLQAGGALDLPSGTIDTGNGDLQLQAGGALRLPAALRGNNITLRSGQDLQLGQDVLAAGVLQLASGGTLTQTGGVLAAQRLQGSAGGKASLRGDNRIATLGDFGSQGLELKTMQGLQVTGNVQAGAQGLLDVRGGDLLLDGSVQAGGLRLQSSGAIRAGAGGRLLADQLSGRAAGPTMLGDASLFVANAIGTLGDFQSPAGFSLTNAGTLTLASLNGSAFSVDAGNNGFHLKVQGGDIRQLGTAPVLAGASHWWSSGGIGTQPLPIYLTSAGRTHTIDFIGRPPAYFHAVGTDGRPLVVGDGPDPEAMRPGVLAQGAVLPRAVYVDAAAAAVEQRAIGITYPGIRLPAGTARACDGDAAGCVQ</sequence>
<name>A0ABY7Y0X1_9GAMM</name>
<feature type="domain" description="Filamentous haemagglutinin FhaB/tRNA nuclease CdiA-like TPS" evidence="1">
    <location>
        <begin position="57"/>
        <end position="170"/>
    </location>
</feature>
<dbReference type="InterPro" id="IPR050909">
    <property type="entry name" value="Bact_Autotransporter_VF"/>
</dbReference>
<dbReference type="InterPro" id="IPR008638">
    <property type="entry name" value="FhaB/CdiA-like_TPS"/>
</dbReference>
<dbReference type="SMART" id="SM00912">
    <property type="entry name" value="Haemagg_act"/>
    <property type="match status" value="1"/>
</dbReference>
<dbReference type="Proteomes" id="UP001216828">
    <property type="component" value="Chromosome"/>
</dbReference>
<gene>
    <name evidence="2" type="ORF">K5L94_21440</name>
</gene>
<dbReference type="PANTHER" id="PTHR12338:SF5">
    <property type="entry name" value="ANTIGEN 43-RELATED"/>
    <property type="match status" value="1"/>
</dbReference>
<organism evidence="2 3">
    <name type="scientific">Stenotrophomonas forensis</name>
    <dbReference type="NCBI Taxonomy" id="2871169"/>
    <lineage>
        <taxon>Bacteria</taxon>
        <taxon>Pseudomonadati</taxon>
        <taxon>Pseudomonadota</taxon>
        <taxon>Gammaproteobacteria</taxon>
        <taxon>Lysobacterales</taxon>
        <taxon>Lysobacteraceae</taxon>
        <taxon>Stenotrophomonas</taxon>
        <taxon>Stenotrophomonas maltophilia group</taxon>
    </lineage>
</organism>
<dbReference type="InterPro" id="IPR011050">
    <property type="entry name" value="Pectin_lyase_fold/virulence"/>
</dbReference>
<accession>A0ABY7Y0X1</accession>
<dbReference type="InterPro" id="IPR012334">
    <property type="entry name" value="Pectin_lyas_fold"/>
</dbReference>
<dbReference type="Pfam" id="PF05860">
    <property type="entry name" value="TPS"/>
    <property type="match status" value="1"/>
</dbReference>
<dbReference type="Pfam" id="PF18886">
    <property type="entry name" value="DUF5649"/>
    <property type="match status" value="15"/>
</dbReference>
<dbReference type="InterPro" id="IPR043709">
    <property type="entry name" value="DUF5649"/>
</dbReference>
<reference evidence="2 3" key="1">
    <citation type="submission" date="2021-08" db="EMBL/GenBank/DDBJ databases">
        <title>Stenotrophomonas forensis sp. nov., isolated from contaminated viral transport media.</title>
        <authorList>
            <person name="Nguyen S.V."/>
            <person name="Edwards D."/>
            <person name="Scott S."/>
            <person name="Doss J."/>
            <person name="Merid S."/>
            <person name="Zelaya E."/>
            <person name="Maza C."/>
            <person name="Mann M."/>
            <person name="Hamilton B."/>
            <person name="Blackwell R."/>
            <person name="Tran A."/>
            <person name="Hauser J."/>
        </authorList>
    </citation>
    <scope>NUCLEOTIDE SEQUENCE [LARGE SCALE GENOMIC DNA]</scope>
    <source>
        <strain evidence="2 3">DFS-20110405</strain>
    </source>
</reference>
<proteinExistence type="predicted"/>
<protein>
    <submittedName>
        <fullName evidence="2">Filamentous hemagglutinin N-terminal domain-containing protein</fullName>
    </submittedName>
</protein>
<dbReference type="RefSeq" id="WP_274511336.1">
    <property type="nucleotide sequence ID" value="NZ_CP082270.1"/>
</dbReference>
<evidence type="ECO:0000259" key="1">
    <source>
        <dbReference type="SMART" id="SM00912"/>
    </source>
</evidence>
<evidence type="ECO:0000313" key="2">
    <source>
        <dbReference type="EMBL" id="WDM63625.1"/>
    </source>
</evidence>